<dbReference type="AlphaFoldDB" id="A0A3B1BX85"/>
<name>A0A3B1BX85_9ZZZZ</name>
<reference evidence="1" key="1">
    <citation type="submission" date="2018-06" db="EMBL/GenBank/DDBJ databases">
        <authorList>
            <person name="Zhirakovskaya E."/>
        </authorList>
    </citation>
    <scope>NUCLEOTIDE SEQUENCE</scope>
</reference>
<evidence type="ECO:0008006" key="2">
    <source>
        <dbReference type="Google" id="ProtNLM"/>
    </source>
</evidence>
<protein>
    <recommendedName>
        <fullName evidence="2">Cytochrome C</fullName>
    </recommendedName>
</protein>
<proteinExistence type="predicted"/>
<evidence type="ECO:0000313" key="1">
    <source>
        <dbReference type="EMBL" id="VAX16424.1"/>
    </source>
</evidence>
<accession>A0A3B1BX85</accession>
<dbReference type="EMBL" id="UOGD01000047">
    <property type="protein sequence ID" value="VAX16424.1"/>
    <property type="molecule type" value="Genomic_DNA"/>
</dbReference>
<sequence>MFRNIQNLKVVSTLVGILLVFFSSTALSIPSFSRQTNLPCSSCHYKFPELNTFGRLFKLNAYTITTVATIKSTDENKSGLQLLNSLPVSVSFQTSYTSIASNVPDEQNNVIEFPQELGIYLAGAITPHIGAFVQISYEDQEGTIGLDMTDIRYANHTTISDKDLLYGVSLNNAPTMQDVWNTVPMWSYPFTGSGVAPTPMVSTVLESMMNVMGFGAYALYNNLIYAEISTYRSVVQGGPIPPNASSSNTISSVAPYWRLALQHQWGTQYIEVGTYGIAPQIYPDGITGEKDKYTDLAFDAQYENSFNSGSLIAHANYIYEKQNLDATHGSGGSANASNVLNSLKVDAGYNFNAGYSFTVGYFNIKGDNDNKLYVPDQVEGSNTGSPNSNGFTLQATLFPWFNTQFALQYVMYNKFNGSSDNYDGSGRNASDNNTLYANVWLMF</sequence>
<organism evidence="1">
    <name type="scientific">hydrothermal vent metagenome</name>
    <dbReference type="NCBI Taxonomy" id="652676"/>
    <lineage>
        <taxon>unclassified sequences</taxon>
        <taxon>metagenomes</taxon>
        <taxon>ecological metagenomes</taxon>
    </lineage>
</organism>
<gene>
    <name evidence="1" type="ORF">MNBD_IGNAVI01-1713</name>
</gene>